<evidence type="ECO:0000313" key="1">
    <source>
        <dbReference type="EMBL" id="KKK50409.1"/>
    </source>
</evidence>
<proteinExistence type="predicted"/>
<dbReference type="AlphaFoldDB" id="A0A0F8Y8J7"/>
<feature type="non-terminal residue" evidence="1">
    <location>
        <position position="33"/>
    </location>
</feature>
<name>A0A0F8Y8J7_9ZZZZ</name>
<gene>
    <name evidence="1" type="ORF">LCGC14_3125280</name>
</gene>
<organism evidence="1">
    <name type="scientific">marine sediment metagenome</name>
    <dbReference type="NCBI Taxonomy" id="412755"/>
    <lineage>
        <taxon>unclassified sequences</taxon>
        <taxon>metagenomes</taxon>
        <taxon>ecological metagenomes</taxon>
    </lineage>
</organism>
<comment type="caution">
    <text evidence="1">The sequence shown here is derived from an EMBL/GenBank/DDBJ whole genome shotgun (WGS) entry which is preliminary data.</text>
</comment>
<accession>A0A0F8Y8J7</accession>
<reference evidence="1" key="1">
    <citation type="journal article" date="2015" name="Nature">
        <title>Complex archaea that bridge the gap between prokaryotes and eukaryotes.</title>
        <authorList>
            <person name="Spang A."/>
            <person name="Saw J.H."/>
            <person name="Jorgensen S.L."/>
            <person name="Zaremba-Niedzwiedzka K."/>
            <person name="Martijn J."/>
            <person name="Lind A.E."/>
            <person name="van Eijk R."/>
            <person name="Schleper C."/>
            <person name="Guy L."/>
            <person name="Ettema T.J."/>
        </authorList>
    </citation>
    <scope>NUCLEOTIDE SEQUENCE</scope>
</reference>
<protein>
    <submittedName>
        <fullName evidence="1">Uncharacterized protein</fullName>
    </submittedName>
</protein>
<sequence length="33" mass="3835">MSKEIIRDKKGFYTIEKTPHVSVTTFLRVIAKP</sequence>
<dbReference type="EMBL" id="LAZR01068037">
    <property type="protein sequence ID" value="KKK50409.1"/>
    <property type="molecule type" value="Genomic_DNA"/>
</dbReference>